<evidence type="ECO:0000313" key="1">
    <source>
        <dbReference type="EMBL" id="MFK3999869.1"/>
    </source>
</evidence>
<comment type="caution">
    <text evidence="1">The sequence shown here is derived from an EMBL/GenBank/DDBJ whole genome shotgun (WGS) entry which is preliminary data.</text>
</comment>
<evidence type="ECO:0000313" key="2">
    <source>
        <dbReference type="Proteomes" id="UP001620234"/>
    </source>
</evidence>
<reference evidence="1 2" key="1">
    <citation type="submission" date="2024-11" db="EMBL/GenBank/DDBJ databases">
        <title>The Natural Products Discovery Center: Release of the First 8490 Sequenced Strains for Exploring Actinobacteria Biosynthetic Diversity.</title>
        <authorList>
            <person name="Kalkreuter E."/>
            <person name="Kautsar S.A."/>
            <person name="Yang D."/>
            <person name="Bader C.D."/>
            <person name="Teijaro C.N."/>
            <person name="Fluegel L."/>
            <person name="Davis C.M."/>
            <person name="Simpson J.R."/>
            <person name="Lauterbach L."/>
            <person name="Steele A.D."/>
            <person name="Gui C."/>
            <person name="Meng S."/>
            <person name="Li G."/>
            <person name="Viehrig K."/>
            <person name="Ye F."/>
            <person name="Su P."/>
            <person name="Kiefer A.F."/>
            <person name="Nichols A."/>
            <person name="Cepeda A.J."/>
            <person name="Yan W."/>
            <person name="Fan B."/>
            <person name="Jiang Y."/>
            <person name="Adhikari A."/>
            <person name="Zheng C.-J."/>
            <person name="Schuster L."/>
            <person name="Cowan T.M."/>
            <person name="Smanski M.J."/>
            <person name="Chevrette M.G."/>
            <person name="De Carvalho L.P.S."/>
            <person name="Shen B."/>
        </authorList>
    </citation>
    <scope>NUCLEOTIDE SEQUENCE [LARGE SCALE GENOMIC DNA]</scope>
    <source>
        <strain evidence="1 2">NPDC077433</strain>
    </source>
</reference>
<protein>
    <submittedName>
        <fullName evidence="1">Uncharacterized protein</fullName>
    </submittedName>
</protein>
<sequence>MDLSQLKNTSDEQFKKDVTFDLLIPDGGTDELEITIKSVRNPDIKPKFSKLINSVTKESAKLDKPKVSDVAATAINAKIAELEIDICKLIFVSFKGLTDGDKPLASNDKNKEMLVTDYEWIRKAIVDKATSADAFYQG</sequence>
<keyword evidence="2" id="KW-1185">Reference proteome</keyword>
<proteinExistence type="predicted"/>
<accession>A0ABW8L841</accession>
<name>A0ABW8L841_9GAMM</name>
<gene>
    <name evidence="1" type="ORF">ACI2I3_00780</name>
</gene>
<dbReference type="RefSeq" id="WP_404671714.1">
    <property type="nucleotide sequence ID" value="NZ_JBJDPD010000001.1"/>
</dbReference>
<dbReference type="EMBL" id="JBJDPD010000001">
    <property type="protein sequence ID" value="MFK3999869.1"/>
    <property type="molecule type" value="Genomic_DNA"/>
</dbReference>
<dbReference type="Proteomes" id="UP001620234">
    <property type="component" value="Unassembled WGS sequence"/>
</dbReference>
<organism evidence="1 2">
    <name type="scientific">Psychrobacter namhaensis</name>
    <dbReference type="NCBI Taxonomy" id="292734"/>
    <lineage>
        <taxon>Bacteria</taxon>
        <taxon>Pseudomonadati</taxon>
        <taxon>Pseudomonadota</taxon>
        <taxon>Gammaproteobacteria</taxon>
        <taxon>Moraxellales</taxon>
        <taxon>Moraxellaceae</taxon>
        <taxon>Psychrobacter</taxon>
    </lineage>
</organism>